<evidence type="ECO:0000256" key="5">
    <source>
        <dbReference type="ARBA" id="ARBA00049117"/>
    </source>
</evidence>
<evidence type="ECO:0000313" key="8">
    <source>
        <dbReference type="EMBL" id="OQR97586.1"/>
    </source>
</evidence>
<keyword evidence="9" id="KW-1185">Reference proteome</keyword>
<reference evidence="8 9" key="1">
    <citation type="journal article" date="2014" name="Genome Biol. Evol.">
        <title>The secreted proteins of Achlya hypogyna and Thraustotheca clavata identify the ancestral oomycete secretome and reveal gene acquisitions by horizontal gene transfer.</title>
        <authorList>
            <person name="Misner I."/>
            <person name="Blouin N."/>
            <person name="Leonard G."/>
            <person name="Richards T.A."/>
            <person name="Lane C.E."/>
        </authorList>
    </citation>
    <scope>NUCLEOTIDE SEQUENCE [LARGE SCALE GENOMIC DNA]</scope>
    <source>
        <strain evidence="8 9">ATCC 48635</strain>
    </source>
</reference>
<evidence type="ECO:0000259" key="7">
    <source>
        <dbReference type="SMART" id="SM00833"/>
    </source>
</evidence>
<dbReference type="OrthoDB" id="272672at2759"/>
<feature type="domain" description="CobW C-terminal" evidence="7">
    <location>
        <begin position="267"/>
        <end position="403"/>
    </location>
</feature>
<evidence type="ECO:0000313" key="9">
    <source>
        <dbReference type="Proteomes" id="UP000243579"/>
    </source>
</evidence>
<sequence>MPTPAPPLPVTLLSGFLGAGKTTMLKRILESREHGLRIAVIVNDMAELNIDAALVQGPGLVQTKPELVTMTNGCICCTLRTDLVRAIADLRAMDAFDYLVIESSGIAEPMQVAESFALDPATAALATAEGSALSRLAALDTCVTVVDALEFPRLVQSTDRFHEAFPSEADGSAEAAKHVSQLLIEQVEFANVIVVNKMDLVPDAAPVLALLRTLNPTAHVVLASFAAVNLGDILHTRRFDLEAAKDSPGWLASLRNGGTSEADEYGIGSFVYRARRPFHPTRLHAWSRRHFGLKGDVAFPGDSKVPFVPQVPSAILRSKGFAWIAGRDDTMVEWNQHGRLLSLSPLQPWWCTQPEADWGVSAADAALIRDDIAGTFGDRKQEIVFIGANLDRAAIQADLDACLLSLEELREATGQPTLCLESTQPTMLKLVKGSFVDLLPAWPESLTASEPWTAVLRDGMPAVFAVDSGVALSVASLVLHVQSREPAVAGDYEQALEDDEDMPFAAVNVWYESTAGHRALLGTLKLSAPATTLAPVVIPGDDGDVVHRLRLQLLLSGKKRKAQHSIGDAASRIQVFVMGATASDHVDDEDEEDKDDEEEDEDKEGQNANDDMD</sequence>
<accession>A0A1V9ZHX9</accession>
<dbReference type="SMART" id="SM00833">
    <property type="entry name" value="CobW_C"/>
    <property type="match status" value="1"/>
</dbReference>
<comment type="catalytic activity">
    <reaction evidence="5">
        <text>GTP + H2O = GDP + phosphate + H(+)</text>
        <dbReference type="Rhea" id="RHEA:19669"/>
        <dbReference type="ChEBI" id="CHEBI:15377"/>
        <dbReference type="ChEBI" id="CHEBI:15378"/>
        <dbReference type="ChEBI" id="CHEBI:37565"/>
        <dbReference type="ChEBI" id="CHEBI:43474"/>
        <dbReference type="ChEBI" id="CHEBI:58189"/>
    </reaction>
    <physiologicalReaction direction="left-to-right" evidence="5">
        <dbReference type="Rhea" id="RHEA:19670"/>
    </physiologicalReaction>
</comment>
<feature type="region of interest" description="Disordered" evidence="6">
    <location>
        <begin position="580"/>
        <end position="613"/>
    </location>
</feature>
<dbReference type="SUPFAM" id="SSF52540">
    <property type="entry name" value="P-loop containing nucleoside triphosphate hydrolases"/>
    <property type="match status" value="1"/>
</dbReference>
<dbReference type="InterPro" id="IPR011629">
    <property type="entry name" value="CobW-like_C"/>
</dbReference>
<feature type="compositionally biased region" description="Acidic residues" evidence="6">
    <location>
        <begin position="586"/>
        <end position="603"/>
    </location>
</feature>
<name>A0A1V9ZHX9_ACHHY</name>
<dbReference type="STRING" id="1202772.A0A1V9ZHX9"/>
<evidence type="ECO:0000256" key="3">
    <source>
        <dbReference type="ARBA" id="ARBA00023186"/>
    </source>
</evidence>
<dbReference type="InterPro" id="IPR036627">
    <property type="entry name" value="CobW-likC_sf"/>
</dbReference>
<evidence type="ECO:0000256" key="4">
    <source>
        <dbReference type="ARBA" id="ARBA00034320"/>
    </source>
</evidence>
<dbReference type="InterPro" id="IPR003495">
    <property type="entry name" value="CobW/HypB/UreG_nucleotide-bd"/>
</dbReference>
<dbReference type="CDD" id="cd03112">
    <property type="entry name" value="CobW-like"/>
    <property type="match status" value="1"/>
</dbReference>
<keyword evidence="3" id="KW-0143">Chaperone</keyword>
<dbReference type="GO" id="GO:0000166">
    <property type="term" value="F:nucleotide binding"/>
    <property type="evidence" value="ECO:0007669"/>
    <property type="project" value="UniProtKB-KW"/>
</dbReference>
<dbReference type="Proteomes" id="UP000243579">
    <property type="component" value="Unassembled WGS sequence"/>
</dbReference>
<gene>
    <name evidence="8" type="ORF">ACHHYP_10222</name>
</gene>
<comment type="caution">
    <text evidence="8">The sequence shown here is derived from an EMBL/GenBank/DDBJ whole genome shotgun (WGS) entry which is preliminary data.</text>
</comment>
<dbReference type="PANTHER" id="PTHR43603:SF1">
    <property type="entry name" value="ZINC-REGULATED GTPASE METALLOPROTEIN ACTIVATOR 1"/>
    <property type="match status" value="1"/>
</dbReference>
<dbReference type="Pfam" id="PF07683">
    <property type="entry name" value="CobW_C"/>
    <property type="match status" value="1"/>
</dbReference>
<keyword evidence="2" id="KW-0378">Hydrolase</keyword>
<organism evidence="8 9">
    <name type="scientific">Achlya hypogyna</name>
    <name type="common">Oomycete</name>
    <name type="synonym">Protoachlya hypogyna</name>
    <dbReference type="NCBI Taxonomy" id="1202772"/>
    <lineage>
        <taxon>Eukaryota</taxon>
        <taxon>Sar</taxon>
        <taxon>Stramenopiles</taxon>
        <taxon>Oomycota</taxon>
        <taxon>Saprolegniomycetes</taxon>
        <taxon>Saprolegniales</taxon>
        <taxon>Achlyaceae</taxon>
        <taxon>Achlya</taxon>
    </lineage>
</organism>
<dbReference type="Gene3D" id="3.40.50.300">
    <property type="entry name" value="P-loop containing nucleotide triphosphate hydrolases"/>
    <property type="match status" value="1"/>
</dbReference>
<evidence type="ECO:0000256" key="2">
    <source>
        <dbReference type="ARBA" id="ARBA00022801"/>
    </source>
</evidence>
<comment type="similarity">
    <text evidence="4">Belongs to the SIMIBI class G3E GTPase family. ZNG1 subfamily.</text>
</comment>
<dbReference type="AlphaFoldDB" id="A0A1V9ZHX9"/>
<dbReference type="PANTHER" id="PTHR43603">
    <property type="entry name" value="COBW DOMAIN-CONTAINING PROTEIN DDB_G0274527"/>
    <property type="match status" value="1"/>
</dbReference>
<keyword evidence="1" id="KW-0547">Nucleotide-binding</keyword>
<evidence type="ECO:0000256" key="1">
    <source>
        <dbReference type="ARBA" id="ARBA00022741"/>
    </source>
</evidence>
<dbReference type="EMBL" id="JNBR01000100">
    <property type="protein sequence ID" value="OQR97586.1"/>
    <property type="molecule type" value="Genomic_DNA"/>
</dbReference>
<dbReference type="GO" id="GO:0016787">
    <property type="term" value="F:hydrolase activity"/>
    <property type="evidence" value="ECO:0007669"/>
    <property type="project" value="UniProtKB-KW"/>
</dbReference>
<dbReference type="Gene3D" id="3.30.1220.10">
    <property type="entry name" value="CobW-like, C-terminal domain"/>
    <property type="match status" value="1"/>
</dbReference>
<dbReference type="InterPro" id="IPR051927">
    <property type="entry name" value="Zn_Chap_cDPG_Synth"/>
</dbReference>
<evidence type="ECO:0000256" key="6">
    <source>
        <dbReference type="SAM" id="MobiDB-lite"/>
    </source>
</evidence>
<dbReference type="InterPro" id="IPR027417">
    <property type="entry name" value="P-loop_NTPase"/>
</dbReference>
<proteinExistence type="inferred from homology"/>
<protein>
    <recommendedName>
        <fullName evidence="7">CobW C-terminal domain-containing protein</fullName>
    </recommendedName>
</protein>
<dbReference type="Pfam" id="PF02492">
    <property type="entry name" value="cobW"/>
    <property type="match status" value="1"/>
</dbReference>